<name>A0A8H2XKK6_9AGAM</name>
<organism evidence="2 3">
    <name type="scientific">Rhizoctonia solani</name>
    <dbReference type="NCBI Taxonomy" id="456999"/>
    <lineage>
        <taxon>Eukaryota</taxon>
        <taxon>Fungi</taxon>
        <taxon>Dikarya</taxon>
        <taxon>Basidiomycota</taxon>
        <taxon>Agaricomycotina</taxon>
        <taxon>Agaricomycetes</taxon>
        <taxon>Cantharellales</taxon>
        <taxon>Ceratobasidiaceae</taxon>
        <taxon>Rhizoctonia</taxon>
    </lineage>
</organism>
<dbReference type="EMBL" id="CAJMWQ010000982">
    <property type="protein sequence ID" value="CAE6424585.1"/>
    <property type="molecule type" value="Genomic_DNA"/>
</dbReference>
<feature type="region of interest" description="Disordered" evidence="1">
    <location>
        <begin position="1"/>
        <end position="25"/>
    </location>
</feature>
<protein>
    <submittedName>
        <fullName evidence="2">Uncharacterized protein</fullName>
    </submittedName>
</protein>
<dbReference type="Proteomes" id="UP000663826">
    <property type="component" value="Unassembled WGS sequence"/>
</dbReference>
<evidence type="ECO:0000313" key="2">
    <source>
        <dbReference type="EMBL" id="CAE6424585.1"/>
    </source>
</evidence>
<evidence type="ECO:0000313" key="3">
    <source>
        <dbReference type="Proteomes" id="UP000663826"/>
    </source>
</evidence>
<proteinExistence type="predicted"/>
<sequence length="334" mass="36944">MRSTDVGYDSPVTPDSDSGKFPASSDNNISTPISYDFVFDREDGDVELQLIHTILLQMNNTLFKTRKYLLNKFGTLAELLRDAESNGQLSTGNQIQLPRVSVKCDTQLIGDFNNTLKILYASVVEGPFDFDAVTLTSALRVSSVYGYDALRQFSISKLERAELSAIQRIKIAQELNVMHWTDPAFEEARPSDDESTLVSDTYTVMGARSEGKLRAQSSSVADDESEESDESDVGEDIIYHVPNSDDDMLGEKAKTCMIGVAMPGLRVHVPSKSKRQRLEVNFPQCTCMNPESGDCVACRIPPCVFKVMRSLQAQQLIHSDEIMALQGNMCALGL</sequence>
<feature type="compositionally biased region" description="Acidic residues" evidence="1">
    <location>
        <begin position="221"/>
        <end position="234"/>
    </location>
</feature>
<gene>
    <name evidence="2" type="ORF">RDB_LOCUS52197</name>
</gene>
<dbReference type="AlphaFoldDB" id="A0A8H2XKK6"/>
<evidence type="ECO:0000256" key="1">
    <source>
        <dbReference type="SAM" id="MobiDB-lite"/>
    </source>
</evidence>
<comment type="caution">
    <text evidence="2">The sequence shown here is derived from an EMBL/GenBank/DDBJ whole genome shotgun (WGS) entry which is preliminary data.</text>
</comment>
<feature type="region of interest" description="Disordered" evidence="1">
    <location>
        <begin position="213"/>
        <end position="234"/>
    </location>
</feature>
<reference evidence="2" key="1">
    <citation type="submission" date="2021-01" db="EMBL/GenBank/DDBJ databases">
        <authorList>
            <person name="Kaushik A."/>
        </authorList>
    </citation>
    <scope>NUCLEOTIDE SEQUENCE</scope>
    <source>
        <strain evidence="2">AG1-1B</strain>
    </source>
</reference>
<accession>A0A8H2XKK6</accession>